<proteinExistence type="predicted"/>
<keyword evidence="2" id="KW-1185">Reference proteome</keyword>
<organism evidence="1 2">
    <name type="scientific">Dallia pectoralis</name>
    <name type="common">Alaska blackfish</name>
    <dbReference type="NCBI Taxonomy" id="75939"/>
    <lineage>
        <taxon>Eukaryota</taxon>
        <taxon>Metazoa</taxon>
        <taxon>Chordata</taxon>
        <taxon>Craniata</taxon>
        <taxon>Vertebrata</taxon>
        <taxon>Euteleostomi</taxon>
        <taxon>Actinopterygii</taxon>
        <taxon>Neopterygii</taxon>
        <taxon>Teleostei</taxon>
        <taxon>Protacanthopterygii</taxon>
        <taxon>Esociformes</taxon>
        <taxon>Umbridae</taxon>
        <taxon>Dallia</taxon>
    </lineage>
</organism>
<protein>
    <submittedName>
        <fullName evidence="1">Uncharacterized protein</fullName>
    </submittedName>
</protein>
<comment type="caution">
    <text evidence="1">The sequence shown here is derived from an EMBL/GenBank/DDBJ whole genome shotgun (WGS) entry which is preliminary data.</text>
</comment>
<evidence type="ECO:0000313" key="2">
    <source>
        <dbReference type="Proteomes" id="UP001157502"/>
    </source>
</evidence>
<name>A0ACC2GPJ8_DALPE</name>
<gene>
    <name evidence="1" type="ORF">DPEC_G00119510</name>
</gene>
<evidence type="ECO:0000313" key="1">
    <source>
        <dbReference type="EMBL" id="KAJ8005589.1"/>
    </source>
</evidence>
<accession>A0ACC2GPJ8</accession>
<sequence>MLSNLGSGGGKTAKPSFVSYVTPEEIKSEKELYKKENQPDLLPGEVVFCSASTVLKYTQDELSQRGVFGTLLCTNFRVSFVSDELQAEETCKVFKNKLYDENDIPLACVDNIYGGYEDKKKLITGGQVKNKYPSKMIIHCKDLRVFQFSLTYSKEEDAKKIFQGIVHHCLEPKSLRCVYAFSYCESTSCPEMQRNERTMLFDCPEDWTKDMKRIKGNCRLVTENSNFQLSPKLPQFFIVPSNVSDEDLTKFQGNGLPLWCWSHHSGCALFKTASLPLPQEDNVSQKYMDRMLTAVAHNHLYSVKTEDLSDTLPTVQDIQLSYNKFKQFFLIDNTTEFWMSDMKWFSSLENCGWLDIIRQCLLKAVEVVECLEKENTNVLIMEESGSDLCCVISSLVQLMLDPHYRTLLGFQSLVQKEWLVGGHAFLDRSNPLHLKEKVESQSPVFLLFLECVWQLHQQYGPAFQFSETYLTVLSDSVHVPIFATFLFNNDCHRASVLRAESPSSQRALLNCPSVWDWWVQFDCGAQDLFINPLYAQKSRHDRSQRKSHRPKHQRQLSLPSSAFKTPSKKGFFKDEADSLKKILGAKRISRWMVSPSSDYPPTSSAKEFYEAWQTNPLDYHGMLLPCLDGPSIRVWMQRYLRWIHDVQILGGGPVAMLSKVSELLAEVQEMRSELDRHACSATSNHRGAMTRTRAKTTAEDSSRSSVRLSSSFPFVTSRNWSFKPAIPTSMLQGLMMTGVAGDLASRDDDGSDPGTMV</sequence>
<reference evidence="1" key="1">
    <citation type="submission" date="2021-05" db="EMBL/GenBank/DDBJ databases">
        <authorList>
            <person name="Pan Q."/>
            <person name="Jouanno E."/>
            <person name="Zahm M."/>
            <person name="Klopp C."/>
            <person name="Cabau C."/>
            <person name="Louis A."/>
            <person name="Berthelot C."/>
            <person name="Parey E."/>
            <person name="Roest Crollius H."/>
            <person name="Montfort J."/>
            <person name="Robinson-Rechavi M."/>
            <person name="Bouchez O."/>
            <person name="Lampietro C."/>
            <person name="Lopez Roques C."/>
            <person name="Donnadieu C."/>
            <person name="Postlethwait J."/>
            <person name="Bobe J."/>
            <person name="Dillon D."/>
            <person name="Chandos A."/>
            <person name="von Hippel F."/>
            <person name="Guiguen Y."/>
        </authorList>
    </citation>
    <scope>NUCLEOTIDE SEQUENCE</scope>
    <source>
        <strain evidence="1">YG-Jan2019</strain>
    </source>
</reference>
<dbReference type="EMBL" id="CM055737">
    <property type="protein sequence ID" value="KAJ8005589.1"/>
    <property type="molecule type" value="Genomic_DNA"/>
</dbReference>
<dbReference type="Proteomes" id="UP001157502">
    <property type="component" value="Chromosome 10"/>
</dbReference>